<organism evidence="1 2">
    <name type="scientific">Coniophora puteana (strain RWD-64-598)</name>
    <name type="common">Brown rot fungus</name>
    <dbReference type="NCBI Taxonomy" id="741705"/>
    <lineage>
        <taxon>Eukaryota</taxon>
        <taxon>Fungi</taxon>
        <taxon>Dikarya</taxon>
        <taxon>Basidiomycota</taxon>
        <taxon>Agaricomycotina</taxon>
        <taxon>Agaricomycetes</taxon>
        <taxon>Agaricomycetidae</taxon>
        <taxon>Boletales</taxon>
        <taxon>Coniophorineae</taxon>
        <taxon>Coniophoraceae</taxon>
        <taxon>Coniophora</taxon>
    </lineage>
</organism>
<evidence type="ECO:0000313" key="1">
    <source>
        <dbReference type="EMBL" id="EIW77933.1"/>
    </source>
</evidence>
<dbReference type="AlphaFoldDB" id="A0A5M3MFJ9"/>
<accession>A0A5M3MFJ9</accession>
<keyword evidence="2" id="KW-1185">Reference proteome</keyword>
<dbReference type="RefSeq" id="XP_007772231.1">
    <property type="nucleotide sequence ID" value="XM_007774041.1"/>
</dbReference>
<dbReference type="GeneID" id="19205883"/>
<gene>
    <name evidence="1" type="ORF">CONPUDRAFT_167921</name>
</gene>
<dbReference type="KEGG" id="cput:CONPUDRAFT_167921"/>
<dbReference type="Proteomes" id="UP000053558">
    <property type="component" value="Unassembled WGS sequence"/>
</dbReference>
<name>A0A5M3MFJ9_CONPW</name>
<reference evidence="2" key="1">
    <citation type="journal article" date="2012" name="Science">
        <title>The Paleozoic origin of enzymatic lignin decomposition reconstructed from 31 fungal genomes.</title>
        <authorList>
            <person name="Floudas D."/>
            <person name="Binder M."/>
            <person name="Riley R."/>
            <person name="Barry K."/>
            <person name="Blanchette R.A."/>
            <person name="Henrissat B."/>
            <person name="Martinez A.T."/>
            <person name="Otillar R."/>
            <person name="Spatafora J.W."/>
            <person name="Yadav J.S."/>
            <person name="Aerts A."/>
            <person name="Benoit I."/>
            <person name="Boyd A."/>
            <person name="Carlson A."/>
            <person name="Copeland A."/>
            <person name="Coutinho P.M."/>
            <person name="de Vries R.P."/>
            <person name="Ferreira P."/>
            <person name="Findley K."/>
            <person name="Foster B."/>
            <person name="Gaskell J."/>
            <person name="Glotzer D."/>
            <person name="Gorecki P."/>
            <person name="Heitman J."/>
            <person name="Hesse C."/>
            <person name="Hori C."/>
            <person name="Igarashi K."/>
            <person name="Jurgens J.A."/>
            <person name="Kallen N."/>
            <person name="Kersten P."/>
            <person name="Kohler A."/>
            <person name="Kuees U."/>
            <person name="Kumar T.K.A."/>
            <person name="Kuo A."/>
            <person name="LaButti K."/>
            <person name="Larrondo L.F."/>
            <person name="Lindquist E."/>
            <person name="Ling A."/>
            <person name="Lombard V."/>
            <person name="Lucas S."/>
            <person name="Lundell T."/>
            <person name="Martin R."/>
            <person name="McLaughlin D.J."/>
            <person name="Morgenstern I."/>
            <person name="Morin E."/>
            <person name="Murat C."/>
            <person name="Nagy L.G."/>
            <person name="Nolan M."/>
            <person name="Ohm R.A."/>
            <person name="Patyshakuliyeva A."/>
            <person name="Rokas A."/>
            <person name="Ruiz-Duenas F.J."/>
            <person name="Sabat G."/>
            <person name="Salamov A."/>
            <person name="Samejima M."/>
            <person name="Schmutz J."/>
            <person name="Slot J.C."/>
            <person name="St John F."/>
            <person name="Stenlid J."/>
            <person name="Sun H."/>
            <person name="Sun S."/>
            <person name="Syed K."/>
            <person name="Tsang A."/>
            <person name="Wiebenga A."/>
            <person name="Young D."/>
            <person name="Pisabarro A."/>
            <person name="Eastwood D.C."/>
            <person name="Martin F."/>
            <person name="Cullen D."/>
            <person name="Grigoriev I.V."/>
            <person name="Hibbett D.S."/>
        </authorList>
    </citation>
    <scope>NUCLEOTIDE SEQUENCE [LARGE SCALE GENOMIC DNA]</scope>
    <source>
        <strain evidence="2">RWD-64-598 SS2</strain>
    </source>
</reference>
<sequence length="195" mass="20763">MFGTANSGLVYQQPLVVVEGLTQGTHTLKITSNGVGSTPNLDVDMITFESDLQADGLGPLIASIIQDTDSRFQYSSSWNTSPTNVSLFSNGTGHATTTSQSSVTLSFTGAAVSIFGSVGPNNGQYQAQLDGVTYPVLNGTSWDTFTQVMLYHANDIGDIPHELVIINQPAANSAQTALAIDYAVCRDPHFVRKSW</sequence>
<protein>
    <submittedName>
        <fullName evidence="1">Uncharacterized protein</fullName>
    </submittedName>
</protein>
<evidence type="ECO:0000313" key="2">
    <source>
        <dbReference type="Proteomes" id="UP000053558"/>
    </source>
</evidence>
<dbReference type="Gene3D" id="2.60.120.260">
    <property type="entry name" value="Galactose-binding domain-like"/>
    <property type="match status" value="1"/>
</dbReference>
<comment type="caution">
    <text evidence="1">The sequence shown here is derived from an EMBL/GenBank/DDBJ whole genome shotgun (WGS) entry which is preliminary data.</text>
</comment>
<dbReference type="EMBL" id="JH711583">
    <property type="protein sequence ID" value="EIW77933.1"/>
    <property type="molecule type" value="Genomic_DNA"/>
</dbReference>
<proteinExistence type="predicted"/>
<dbReference type="OrthoDB" id="3258237at2759"/>